<organism evidence="1 2">
    <name type="scientific">Actinomadura meridiana</name>
    <dbReference type="NCBI Taxonomy" id="559626"/>
    <lineage>
        <taxon>Bacteria</taxon>
        <taxon>Bacillati</taxon>
        <taxon>Actinomycetota</taxon>
        <taxon>Actinomycetes</taxon>
        <taxon>Streptosporangiales</taxon>
        <taxon>Thermomonosporaceae</taxon>
        <taxon>Actinomadura</taxon>
    </lineage>
</organism>
<evidence type="ECO:0000313" key="1">
    <source>
        <dbReference type="EMBL" id="GAA4223507.1"/>
    </source>
</evidence>
<proteinExistence type="predicted"/>
<gene>
    <name evidence="1" type="ORF">GCM10022254_00750</name>
</gene>
<protein>
    <recommendedName>
        <fullName evidence="3">DUF4352 domain-containing protein</fullName>
    </recommendedName>
</protein>
<evidence type="ECO:0000313" key="2">
    <source>
        <dbReference type="Proteomes" id="UP001501710"/>
    </source>
</evidence>
<dbReference type="Proteomes" id="UP001501710">
    <property type="component" value="Unassembled WGS sequence"/>
</dbReference>
<keyword evidence="2" id="KW-1185">Reference proteome</keyword>
<sequence length="160" mass="17122">MDNLTVAPDAPSEVLGSRPPAARVWALGCERVPRRAFGTGPRPISLRCGWRRRGGGHAVPVYVTALVKNVGTAPIDPQGTFDYIKVYDGDGDATETPTELGDFPECEDGELDKLAVGEHFTHCNLYTTGEGYGAAKVVFTEKVSVDGGDSREVAITWAMP</sequence>
<evidence type="ECO:0008006" key="3">
    <source>
        <dbReference type="Google" id="ProtNLM"/>
    </source>
</evidence>
<dbReference type="EMBL" id="BAABAS010000001">
    <property type="protein sequence ID" value="GAA4223507.1"/>
    <property type="molecule type" value="Genomic_DNA"/>
</dbReference>
<accession>A0ABP8BS33</accession>
<reference evidence="2" key="1">
    <citation type="journal article" date="2019" name="Int. J. Syst. Evol. Microbiol.">
        <title>The Global Catalogue of Microorganisms (GCM) 10K type strain sequencing project: providing services to taxonomists for standard genome sequencing and annotation.</title>
        <authorList>
            <consortium name="The Broad Institute Genomics Platform"/>
            <consortium name="The Broad Institute Genome Sequencing Center for Infectious Disease"/>
            <person name="Wu L."/>
            <person name="Ma J."/>
        </authorList>
    </citation>
    <scope>NUCLEOTIDE SEQUENCE [LARGE SCALE GENOMIC DNA]</scope>
    <source>
        <strain evidence="2">JCM 17440</strain>
    </source>
</reference>
<comment type="caution">
    <text evidence="1">The sequence shown here is derived from an EMBL/GenBank/DDBJ whole genome shotgun (WGS) entry which is preliminary data.</text>
</comment>
<name>A0ABP8BS33_9ACTN</name>